<evidence type="ECO:0000256" key="1">
    <source>
        <dbReference type="SAM" id="Coils"/>
    </source>
</evidence>
<organism evidence="3 4">
    <name type="scientific">Acanthoscelides obtectus</name>
    <name type="common">Bean weevil</name>
    <name type="synonym">Bruchus obtectus</name>
    <dbReference type="NCBI Taxonomy" id="200917"/>
    <lineage>
        <taxon>Eukaryota</taxon>
        <taxon>Metazoa</taxon>
        <taxon>Ecdysozoa</taxon>
        <taxon>Arthropoda</taxon>
        <taxon>Hexapoda</taxon>
        <taxon>Insecta</taxon>
        <taxon>Pterygota</taxon>
        <taxon>Neoptera</taxon>
        <taxon>Endopterygota</taxon>
        <taxon>Coleoptera</taxon>
        <taxon>Polyphaga</taxon>
        <taxon>Cucujiformia</taxon>
        <taxon>Chrysomeloidea</taxon>
        <taxon>Chrysomelidae</taxon>
        <taxon>Bruchinae</taxon>
        <taxon>Bruchini</taxon>
        <taxon>Acanthoscelides</taxon>
    </lineage>
</organism>
<keyword evidence="4" id="KW-1185">Reference proteome</keyword>
<evidence type="ECO:0000313" key="4">
    <source>
        <dbReference type="Proteomes" id="UP001152888"/>
    </source>
</evidence>
<gene>
    <name evidence="3" type="ORF">ACAOBT_LOCUS9717</name>
</gene>
<dbReference type="EMBL" id="CAKOFQ010006792">
    <property type="protein sequence ID" value="CAH1971943.1"/>
    <property type="molecule type" value="Genomic_DNA"/>
</dbReference>
<reference evidence="3" key="1">
    <citation type="submission" date="2022-03" db="EMBL/GenBank/DDBJ databases">
        <authorList>
            <person name="Sayadi A."/>
        </authorList>
    </citation>
    <scope>NUCLEOTIDE SEQUENCE</scope>
</reference>
<keyword evidence="1" id="KW-0175">Coiled coil</keyword>
<feature type="region of interest" description="Disordered" evidence="2">
    <location>
        <begin position="422"/>
        <end position="447"/>
    </location>
</feature>
<proteinExistence type="predicted"/>
<evidence type="ECO:0000256" key="2">
    <source>
        <dbReference type="SAM" id="MobiDB-lite"/>
    </source>
</evidence>
<accession>A0A9P0P683</accession>
<dbReference type="Proteomes" id="UP001152888">
    <property type="component" value="Unassembled WGS sequence"/>
</dbReference>
<dbReference type="AlphaFoldDB" id="A0A9P0P683"/>
<sequence>MKRALKKKLSVTNKLLRRVLSRSSIESHDSVSPHLQEIRMTEEEDALRNELEALKDQISNLKAAILALQKETDHKDLSIVNLAREKEKITLELLKTKRSHANLAQQLEDERTFYFKEKETYCQEMNECKRLKKLMSSSTISSESKTAEDYKREILKIKQSLDDTLEANYNLSIKFLRMKNTKTCVKTELKAMQLKHDKLQNDYKARIEGLTAELNTIVDEKLNSTISPSSKKYMQLLKQNSCLVYENLCLQLEVDNLNLKLDHMKLEKTRSETNSRLSYIHHDKVDEHKHSCNIPKDRKKGIMNEEPPVKLEKQNHEPQPSCSHHNVPKTEGPLIKIFERKQKPELPAIKIIDEKNVKKKKRVKRKQEEKASNMDSLAYSTCEIPDVKINIDDNSRNKIKSNGDSTKLALFQVSGLPSVVSSVSLEPKMSRSRSLPELKTSLSRQKL</sequence>
<name>A0A9P0P683_ACAOB</name>
<evidence type="ECO:0000313" key="3">
    <source>
        <dbReference type="EMBL" id="CAH1971943.1"/>
    </source>
</evidence>
<comment type="caution">
    <text evidence="3">The sequence shown here is derived from an EMBL/GenBank/DDBJ whole genome shotgun (WGS) entry which is preliminary data.</text>
</comment>
<dbReference type="OrthoDB" id="7600531at2759"/>
<feature type="coiled-coil region" evidence="1">
    <location>
        <begin position="37"/>
        <end position="71"/>
    </location>
</feature>
<protein>
    <submittedName>
        <fullName evidence="3">Uncharacterized protein</fullName>
    </submittedName>
</protein>